<evidence type="ECO:0000313" key="2">
    <source>
        <dbReference type="Proteomes" id="UP000325182"/>
    </source>
</evidence>
<sequence>MQYRRIETATDVAKTNELLDLQGEWSNFIVLHNDVDFEYQINSETTDVLYSKEIQGFEGDEGRFRKLFVSHSALAGGKIVVLVYN</sequence>
<dbReference type="EMBL" id="VTEG01000028">
    <property type="protein sequence ID" value="TYR95718.1"/>
    <property type="molecule type" value="Genomic_DNA"/>
</dbReference>
<dbReference type="Proteomes" id="UP000325182">
    <property type="component" value="Unassembled WGS sequence"/>
</dbReference>
<gene>
    <name evidence="1" type="ORF">FZC84_21235</name>
</gene>
<comment type="caution">
    <text evidence="1">The sequence shown here is derived from an EMBL/GenBank/DDBJ whole genome shotgun (WGS) entry which is preliminary data.</text>
</comment>
<proteinExistence type="predicted"/>
<protein>
    <submittedName>
        <fullName evidence="1">Uncharacterized protein</fullName>
    </submittedName>
</protein>
<reference evidence="1 2" key="1">
    <citation type="submission" date="2019-08" db="EMBL/GenBank/DDBJ databases">
        <title>Bacillus genomes from the desert of Cuatro Cienegas, Coahuila.</title>
        <authorList>
            <person name="Olmedo-Alvarez G."/>
        </authorList>
    </citation>
    <scope>NUCLEOTIDE SEQUENCE [LARGE SCALE GENOMIC DNA]</scope>
    <source>
        <strain evidence="1 2">CH128b_4D</strain>
    </source>
</reference>
<organism evidence="1 2">
    <name type="scientific">Rossellomorea vietnamensis</name>
    <dbReference type="NCBI Taxonomy" id="218284"/>
    <lineage>
        <taxon>Bacteria</taxon>
        <taxon>Bacillati</taxon>
        <taxon>Bacillota</taxon>
        <taxon>Bacilli</taxon>
        <taxon>Bacillales</taxon>
        <taxon>Bacillaceae</taxon>
        <taxon>Rossellomorea</taxon>
    </lineage>
</organism>
<dbReference type="AlphaFoldDB" id="A0A5D4M2W8"/>
<name>A0A5D4M2W8_9BACI</name>
<dbReference type="RefSeq" id="WP_148955189.1">
    <property type="nucleotide sequence ID" value="NZ_VTEG01000028.1"/>
</dbReference>
<evidence type="ECO:0000313" key="1">
    <source>
        <dbReference type="EMBL" id="TYR95718.1"/>
    </source>
</evidence>
<accession>A0A5D4M2W8</accession>